<dbReference type="EMBL" id="DYXE01000067">
    <property type="protein sequence ID" value="HJH50090.1"/>
    <property type="molecule type" value="Genomic_DNA"/>
</dbReference>
<protein>
    <submittedName>
        <fullName evidence="4">ATP-binding cassette domain-containing protein</fullName>
    </submittedName>
</protein>
<dbReference type="PANTHER" id="PTHR43158">
    <property type="entry name" value="SKFA PEPTIDE EXPORT ATP-BINDING PROTEIN SKFE"/>
    <property type="match status" value="1"/>
</dbReference>
<reference evidence="4" key="2">
    <citation type="submission" date="2021-09" db="EMBL/GenBank/DDBJ databases">
        <authorList>
            <person name="Gilroy R."/>
        </authorList>
    </citation>
    <scope>NUCLEOTIDE SEQUENCE</scope>
    <source>
        <strain evidence="4">USAMLcec4-12693</strain>
    </source>
</reference>
<dbReference type="RefSeq" id="WP_277272188.1">
    <property type="nucleotide sequence ID" value="NZ_DYXE01000067.1"/>
</dbReference>
<dbReference type="PANTHER" id="PTHR43158:SF5">
    <property type="entry name" value="ABC TRANSPORTER, ATP-BINDING PROTEIN"/>
    <property type="match status" value="1"/>
</dbReference>
<gene>
    <name evidence="4" type="ORF">K8V39_07490</name>
</gene>
<dbReference type="SUPFAM" id="SSF52540">
    <property type="entry name" value="P-loop containing nucleoside triphosphate hydrolases"/>
    <property type="match status" value="1"/>
</dbReference>
<comment type="caution">
    <text evidence="4">The sequence shown here is derived from an EMBL/GenBank/DDBJ whole genome shotgun (WGS) entry which is preliminary data.</text>
</comment>
<reference evidence="4" key="1">
    <citation type="journal article" date="2021" name="PeerJ">
        <title>Extensive microbial diversity within the chicken gut microbiome revealed by metagenomics and culture.</title>
        <authorList>
            <person name="Gilroy R."/>
            <person name="Ravi A."/>
            <person name="Getino M."/>
            <person name="Pursley I."/>
            <person name="Horton D.L."/>
            <person name="Alikhan N.F."/>
            <person name="Baker D."/>
            <person name="Gharbi K."/>
            <person name="Hall N."/>
            <person name="Watson M."/>
            <person name="Adriaenssens E.M."/>
            <person name="Foster-Nyarko E."/>
            <person name="Jarju S."/>
            <person name="Secka A."/>
            <person name="Antonio M."/>
            <person name="Oren A."/>
            <person name="Chaudhuri R.R."/>
            <person name="La Ragione R."/>
            <person name="Hildebrand F."/>
            <person name="Pallen M.J."/>
        </authorList>
    </citation>
    <scope>NUCLEOTIDE SEQUENCE</scope>
    <source>
        <strain evidence="4">USAMLcec4-12693</strain>
    </source>
</reference>
<dbReference type="Pfam" id="PF00005">
    <property type="entry name" value="ABC_tran"/>
    <property type="match status" value="1"/>
</dbReference>
<feature type="non-terminal residue" evidence="4">
    <location>
        <position position="1"/>
    </location>
</feature>
<accession>A0A9D2VXP2</accession>
<evidence type="ECO:0000313" key="5">
    <source>
        <dbReference type="Proteomes" id="UP000813420"/>
    </source>
</evidence>
<organism evidence="4 5">
    <name type="scientific">Merdimonas faecis</name>
    <dbReference type="NCBI Taxonomy" id="1653435"/>
    <lineage>
        <taxon>Bacteria</taxon>
        <taxon>Bacillati</taxon>
        <taxon>Bacillota</taxon>
        <taxon>Clostridia</taxon>
        <taxon>Lachnospirales</taxon>
        <taxon>Lachnospiraceae</taxon>
        <taxon>Merdimonas</taxon>
    </lineage>
</organism>
<dbReference type="GO" id="GO:0016887">
    <property type="term" value="F:ATP hydrolysis activity"/>
    <property type="evidence" value="ECO:0007669"/>
    <property type="project" value="InterPro"/>
</dbReference>
<dbReference type="InterPro" id="IPR027417">
    <property type="entry name" value="P-loop_NTPase"/>
</dbReference>
<evidence type="ECO:0000256" key="1">
    <source>
        <dbReference type="ARBA" id="ARBA00022741"/>
    </source>
</evidence>
<evidence type="ECO:0000259" key="3">
    <source>
        <dbReference type="Pfam" id="PF00005"/>
    </source>
</evidence>
<keyword evidence="2 4" id="KW-0067">ATP-binding</keyword>
<evidence type="ECO:0000256" key="2">
    <source>
        <dbReference type="ARBA" id="ARBA00022840"/>
    </source>
</evidence>
<dbReference type="Gene3D" id="3.40.50.300">
    <property type="entry name" value="P-loop containing nucleotide triphosphate hydrolases"/>
    <property type="match status" value="1"/>
</dbReference>
<dbReference type="InterPro" id="IPR003439">
    <property type="entry name" value="ABC_transporter-like_ATP-bd"/>
</dbReference>
<feature type="domain" description="ABC transporter" evidence="3">
    <location>
        <begin position="1"/>
        <end position="120"/>
    </location>
</feature>
<sequence length="250" mass="27615">RNGAGKSTLLNLITNRKFPDEGTITLDGATVAENDALLQQVFLINEQNLFPEGMKVKKAFQVTKLFHPSFDEEYALQLCKKFELNTKKKIKSLSTGYQSIFKNILALSVNVPYVFFDEPVLGLDAYHRDLFYKLLIEKYSISPFTAVISTHLIEEVATVIENVIIIKKGTIIKNQSCEELLSSGYCISGTASQIDSYLSSYGSSQELIGTDSIGGLKTAYLLGTPDSSAVSGLEVSQMDLQKLFIQLTNS</sequence>
<evidence type="ECO:0000313" key="4">
    <source>
        <dbReference type="EMBL" id="HJH50090.1"/>
    </source>
</evidence>
<name>A0A9D2VXP2_9FIRM</name>
<dbReference type="GO" id="GO:0005524">
    <property type="term" value="F:ATP binding"/>
    <property type="evidence" value="ECO:0007669"/>
    <property type="project" value="UniProtKB-KW"/>
</dbReference>
<dbReference type="Proteomes" id="UP000813420">
    <property type="component" value="Unassembled WGS sequence"/>
</dbReference>
<keyword evidence="1" id="KW-0547">Nucleotide-binding</keyword>
<dbReference type="AlphaFoldDB" id="A0A9D2VXP2"/>
<proteinExistence type="predicted"/>